<sequence length="102" mass="10350">MDAGLASKEGSAGLSSTTIKWALVKCPTEVDTSLTLCVQAPGRQSAGELLLGPPVFTDDDVFGPATATKHAGAENQDAEGLNTQLSSGLGQWKALCSQSTAA</sequence>
<comment type="caution">
    <text evidence="1">The sequence shown here is derived from an EMBL/GenBank/DDBJ whole genome shotgun (WGS) entry which is preliminary data.</text>
</comment>
<reference evidence="1" key="1">
    <citation type="submission" date="2023-10" db="EMBL/GenBank/DDBJ databases">
        <authorList>
            <person name="Guldener U."/>
        </authorList>
    </citation>
    <scope>NUCLEOTIDE SEQUENCE</scope>
    <source>
        <strain evidence="1">Mp4</strain>
    </source>
</reference>
<dbReference type="AlphaFoldDB" id="A0AAJ4XST5"/>
<proteinExistence type="predicted"/>
<accession>A0AAJ4XST5</accession>
<dbReference type="EMBL" id="OAPG01000018">
    <property type="protein sequence ID" value="SNX87246.1"/>
    <property type="molecule type" value="Genomic_DNA"/>
</dbReference>
<evidence type="ECO:0000313" key="2">
    <source>
        <dbReference type="Proteomes" id="UP001294444"/>
    </source>
</evidence>
<dbReference type="Proteomes" id="UP001294444">
    <property type="component" value="Unassembled WGS sequence"/>
</dbReference>
<evidence type="ECO:0000313" key="1">
    <source>
        <dbReference type="EMBL" id="SNX87246.1"/>
    </source>
</evidence>
<name>A0AAJ4XST5_9BASI</name>
<organism evidence="1 2">
    <name type="scientific">Melanopsichium pennsylvanicum</name>
    <dbReference type="NCBI Taxonomy" id="63383"/>
    <lineage>
        <taxon>Eukaryota</taxon>
        <taxon>Fungi</taxon>
        <taxon>Dikarya</taxon>
        <taxon>Basidiomycota</taxon>
        <taxon>Ustilaginomycotina</taxon>
        <taxon>Ustilaginomycetes</taxon>
        <taxon>Ustilaginales</taxon>
        <taxon>Ustilaginaceae</taxon>
        <taxon>Melanopsichium</taxon>
    </lineage>
</organism>
<keyword evidence="2" id="KW-1185">Reference proteome</keyword>
<gene>
    <name evidence="1" type="ORF">MEPE_05956</name>
</gene>
<protein>
    <submittedName>
        <fullName evidence="1">Uncharacterized protein</fullName>
    </submittedName>
</protein>